<reference evidence="1 2" key="1">
    <citation type="journal article" date="2013" name="Mar. Genomics">
        <title>Expression of sulfatases in Rhodopirellula baltica and the diversity of sulfatases in the genus Rhodopirellula.</title>
        <authorList>
            <person name="Wegner C.E."/>
            <person name="Richter-Heitmann T."/>
            <person name="Klindworth A."/>
            <person name="Klockow C."/>
            <person name="Richter M."/>
            <person name="Achstetter T."/>
            <person name="Glockner F.O."/>
            <person name="Harder J."/>
        </authorList>
    </citation>
    <scope>NUCLEOTIDE SEQUENCE [LARGE SCALE GENOMIC DNA]</scope>
    <source>
        <strain evidence="1 2">SWK14</strain>
    </source>
</reference>
<dbReference type="AlphaFoldDB" id="L7CP58"/>
<protein>
    <submittedName>
        <fullName evidence="1">Uncharacterized protein</fullName>
    </submittedName>
</protein>
<evidence type="ECO:0000313" key="2">
    <source>
        <dbReference type="Proteomes" id="UP000010959"/>
    </source>
</evidence>
<name>L7CP58_RHOBT</name>
<comment type="caution">
    <text evidence="1">The sequence shown here is derived from an EMBL/GenBank/DDBJ whole genome shotgun (WGS) entry which is preliminary data.</text>
</comment>
<evidence type="ECO:0000313" key="1">
    <source>
        <dbReference type="EMBL" id="ELP34846.1"/>
    </source>
</evidence>
<dbReference type="EMBL" id="AMWG01000023">
    <property type="protein sequence ID" value="ELP34846.1"/>
    <property type="molecule type" value="Genomic_DNA"/>
</dbReference>
<accession>L7CP58</accession>
<proteinExistence type="predicted"/>
<sequence>MLRGWSMSVHPFVSGYQNGSNESLEQLPLLRADRPLSIREH</sequence>
<dbReference type="Proteomes" id="UP000010959">
    <property type="component" value="Unassembled WGS sequence"/>
</dbReference>
<organism evidence="1 2">
    <name type="scientific">Rhodopirellula baltica SWK14</name>
    <dbReference type="NCBI Taxonomy" id="993516"/>
    <lineage>
        <taxon>Bacteria</taxon>
        <taxon>Pseudomonadati</taxon>
        <taxon>Planctomycetota</taxon>
        <taxon>Planctomycetia</taxon>
        <taxon>Pirellulales</taxon>
        <taxon>Pirellulaceae</taxon>
        <taxon>Rhodopirellula</taxon>
    </lineage>
</organism>
<gene>
    <name evidence="1" type="ORF">RBSWK_01353</name>
</gene>